<dbReference type="Proteomes" id="UP000430692">
    <property type="component" value="Unassembled WGS sequence"/>
</dbReference>
<dbReference type="SUPFAM" id="SSF46689">
    <property type="entry name" value="Homeodomain-like"/>
    <property type="match status" value="1"/>
</dbReference>
<proteinExistence type="predicted"/>
<dbReference type="RefSeq" id="WP_160800530.1">
    <property type="nucleotide sequence ID" value="NZ_WUUL01000003.1"/>
</dbReference>
<gene>
    <name evidence="1" type="ORF">GSM42_05345</name>
</gene>
<organism evidence="1 2">
    <name type="scientific">Shimazuella alba</name>
    <dbReference type="NCBI Taxonomy" id="2690964"/>
    <lineage>
        <taxon>Bacteria</taxon>
        <taxon>Bacillati</taxon>
        <taxon>Bacillota</taxon>
        <taxon>Bacilli</taxon>
        <taxon>Bacillales</taxon>
        <taxon>Thermoactinomycetaceae</taxon>
        <taxon>Shimazuella</taxon>
    </lineage>
</organism>
<name>A0A6I4VTI4_9BACL</name>
<evidence type="ECO:0000313" key="2">
    <source>
        <dbReference type="Proteomes" id="UP000430692"/>
    </source>
</evidence>
<dbReference type="EMBL" id="WUUL01000003">
    <property type="protein sequence ID" value="MXQ53166.1"/>
    <property type="molecule type" value="Genomic_DNA"/>
</dbReference>
<sequence length="143" mass="16993">MAKGKYHDWLTEDGLLRIRGWARDGLTDEQIAYNMGIRRETLYDWKKRFPNISKALKESKEIADRNVENALYKRALGYKYYEQTVTNKGEVVDVEKYEHPNTTAIIYWLKNRKRKTWKDKQEIEHSGDTGLNIQIDYGDEDDD</sequence>
<accession>A0A6I4VTI4</accession>
<dbReference type="InterPro" id="IPR009057">
    <property type="entry name" value="Homeodomain-like_sf"/>
</dbReference>
<comment type="caution">
    <text evidence="1">The sequence shown here is derived from an EMBL/GenBank/DDBJ whole genome shotgun (WGS) entry which is preliminary data.</text>
</comment>
<evidence type="ECO:0000313" key="1">
    <source>
        <dbReference type="EMBL" id="MXQ53166.1"/>
    </source>
</evidence>
<keyword evidence="2" id="KW-1185">Reference proteome</keyword>
<dbReference type="Gene3D" id="1.10.10.60">
    <property type="entry name" value="Homeodomain-like"/>
    <property type="match status" value="1"/>
</dbReference>
<protein>
    <submittedName>
        <fullName evidence="1">Helix-turn-helix domain-containing protein</fullName>
    </submittedName>
</protein>
<dbReference type="AlphaFoldDB" id="A0A6I4VTI4"/>
<reference evidence="1 2" key="1">
    <citation type="submission" date="2019-12" db="EMBL/GenBank/DDBJ databases">
        <title>Whole-genome analyses of novel actinobacteria.</title>
        <authorList>
            <person name="Sahin N."/>
            <person name="Saygin H."/>
        </authorList>
    </citation>
    <scope>NUCLEOTIDE SEQUENCE [LARGE SCALE GENOMIC DNA]</scope>
    <source>
        <strain evidence="1 2">KC615</strain>
    </source>
</reference>